<evidence type="ECO:0000313" key="1">
    <source>
        <dbReference type="EMBL" id="RLM69956.1"/>
    </source>
</evidence>
<proteinExistence type="predicted"/>
<evidence type="ECO:0000313" key="2">
    <source>
        <dbReference type="Proteomes" id="UP000275267"/>
    </source>
</evidence>
<organism evidence="1 2">
    <name type="scientific">Panicum miliaceum</name>
    <name type="common">Proso millet</name>
    <name type="synonym">Broomcorn millet</name>
    <dbReference type="NCBI Taxonomy" id="4540"/>
    <lineage>
        <taxon>Eukaryota</taxon>
        <taxon>Viridiplantae</taxon>
        <taxon>Streptophyta</taxon>
        <taxon>Embryophyta</taxon>
        <taxon>Tracheophyta</taxon>
        <taxon>Spermatophyta</taxon>
        <taxon>Magnoliopsida</taxon>
        <taxon>Liliopsida</taxon>
        <taxon>Poales</taxon>
        <taxon>Poaceae</taxon>
        <taxon>PACMAD clade</taxon>
        <taxon>Panicoideae</taxon>
        <taxon>Panicodae</taxon>
        <taxon>Paniceae</taxon>
        <taxon>Panicinae</taxon>
        <taxon>Panicum</taxon>
        <taxon>Panicum sect. Panicum</taxon>
    </lineage>
</organism>
<gene>
    <name evidence="1" type="ORF">C2845_PM17G15290</name>
</gene>
<dbReference type="PANTHER" id="PTHR47003:SF3">
    <property type="entry name" value="SMALL RIBOSOMAL SUBUNIT PROTEIN MS81 (RPPR8)"/>
    <property type="match status" value="1"/>
</dbReference>
<accession>A0A3L6Q4K0</accession>
<protein>
    <submittedName>
        <fullName evidence="1">Pentatricopeptide repeat-containing protein</fullName>
    </submittedName>
</protein>
<name>A0A3L6Q4K0_PANMI</name>
<dbReference type="GO" id="GO:0008380">
    <property type="term" value="P:RNA splicing"/>
    <property type="evidence" value="ECO:0007669"/>
    <property type="project" value="InterPro"/>
</dbReference>
<dbReference type="Proteomes" id="UP000275267">
    <property type="component" value="Unassembled WGS sequence"/>
</dbReference>
<dbReference type="EMBL" id="PQIB02000014">
    <property type="protein sequence ID" value="RLM69956.1"/>
    <property type="molecule type" value="Genomic_DNA"/>
</dbReference>
<sequence>MRPRQRTASRTSPQARSWWSRRIQISSRGGNNCILEDKGRSRSKQVISAFADDERCGGEEPDGKEEVNPRAEAFLEIIGRVPPGEMEAVLSACGIGPTAEVAEQVLKSCACYSRPKSAVRFFRWAARSVAHTAYAWNLLVDILGKAAMFEPMWDAIRSMN</sequence>
<dbReference type="AlphaFoldDB" id="A0A3L6Q4K0"/>
<dbReference type="OrthoDB" id="1911504at2759"/>
<keyword evidence="2" id="KW-1185">Reference proteome</keyword>
<dbReference type="InterPro" id="IPR044578">
    <property type="entry name" value="BIR6-like"/>
</dbReference>
<comment type="caution">
    <text evidence="1">The sequence shown here is derived from an EMBL/GenBank/DDBJ whole genome shotgun (WGS) entry which is preliminary data.</text>
</comment>
<dbReference type="PANTHER" id="PTHR47003">
    <property type="entry name" value="OS01G0970900 PROTEIN"/>
    <property type="match status" value="1"/>
</dbReference>
<dbReference type="STRING" id="4540.A0A3L6Q4K0"/>
<reference evidence="2" key="1">
    <citation type="journal article" date="2019" name="Nat. Commun.">
        <title>The genome of broomcorn millet.</title>
        <authorList>
            <person name="Zou C."/>
            <person name="Miki D."/>
            <person name="Li D."/>
            <person name="Tang Q."/>
            <person name="Xiao L."/>
            <person name="Rajput S."/>
            <person name="Deng P."/>
            <person name="Jia W."/>
            <person name="Huang R."/>
            <person name="Zhang M."/>
            <person name="Sun Y."/>
            <person name="Hu J."/>
            <person name="Fu X."/>
            <person name="Schnable P.S."/>
            <person name="Li F."/>
            <person name="Zhang H."/>
            <person name="Feng B."/>
            <person name="Zhu X."/>
            <person name="Liu R."/>
            <person name="Schnable J.C."/>
            <person name="Zhu J.-K."/>
            <person name="Zhang H."/>
        </authorList>
    </citation>
    <scope>NUCLEOTIDE SEQUENCE [LARGE SCALE GENOMIC DNA]</scope>
</reference>